<dbReference type="Pfam" id="PF22335">
    <property type="entry name" value="Cas10-Cmr2_palm2"/>
    <property type="match status" value="1"/>
</dbReference>
<dbReference type="InterPro" id="IPR054767">
    <property type="entry name" value="Cas10-Cmr2_palm2"/>
</dbReference>
<evidence type="ECO:0000256" key="2">
    <source>
        <dbReference type="ARBA" id="ARBA00023118"/>
    </source>
</evidence>
<dbReference type="AlphaFoldDB" id="A0A1I3EP14"/>
<reference evidence="6" key="1">
    <citation type="submission" date="2016-10" db="EMBL/GenBank/DDBJ databases">
        <authorList>
            <person name="Varghese N."/>
            <person name="Submissions S."/>
        </authorList>
    </citation>
    <scope>NUCLEOTIDE SEQUENCE [LARGE SCALE GENOMIC DNA]</scope>
    <source>
        <strain evidence="6">Z-7934</strain>
    </source>
</reference>
<evidence type="ECO:0000259" key="4">
    <source>
        <dbReference type="PROSITE" id="PS50887"/>
    </source>
</evidence>
<name>A0A1I3EP14_9FIRM</name>
<accession>A0A1I3EP14</accession>
<dbReference type="RefSeq" id="WP_093372002.1">
    <property type="nucleotide sequence ID" value="NZ_FOQA01000005.1"/>
</dbReference>
<evidence type="ECO:0000313" key="6">
    <source>
        <dbReference type="Proteomes" id="UP000199287"/>
    </source>
</evidence>
<organism evidence="5 6">
    <name type="scientific">Tindallia magadiensis</name>
    <dbReference type="NCBI Taxonomy" id="69895"/>
    <lineage>
        <taxon>Bacteria</taxon>
        <taxon>Bacillati</taxon>
        <taxon>Bacillota</taxon>
        <taxon>Clostridia</taxon>
        <taxon>Peptostreptococcales</taxon>
        <taxon>Tindalliaceae</taxon>
        <taxon>Tindallia</taxon>
    </lineage>
</organism>
<keyword evidence="2" id="KW-0051">Antiviral defense</keyword>
<dbReference type="OrthoDB" id="9758700at2"/>
<dbReference type="STRING" id="69895.SAMN05192551_10588"/>
<dbReference type="Gene3D" id="3.30.70.270">
    <property type="match status" value="1"/>
</dbReference>
<keyword evidence="1" id="KW-0547">Nucleotide-binding</keyword>
<feature type="region of interest" description="Disordered" evidence="3">
    <location>
        <begin position="319"/>
        <end position="338"/>
    </location>
</feature>
<dbReference type="Pfam" id="PF12469">
    <property type="entry name" value="Cmr2_N"/>
    <property type="match status" value="1"/>
</dbReference>
<dbReference type="InterPro" id="IPR013407">
    <property type="entry name" value="CRISPR-assoc_prot_Cmr2"/>
</dbReference>
<dbReference type="Gene3D" id="3.30.70.2220">
    <property type="entry name" value="CRISPR-Cas system, Cmr2 subunit, D1 domain, cysteine cluster"/>
    <property type="match status" value="1"/>
</dbReference>
<sequence length="662" mass="76391">MNKQIIALSVGPVQGFISQARKTQDLNAGSEILSTLVKSVCEKFRGQMELVFPDENSDSMPNRLIAIYSEEKSVAEFGEELESFIQKQFLNMAMEAKNYFLNDSVNSIVPRDFDKTIFNKSFEQQIKRMLEISWIAIPFKEEIYKENYLESERLLGATKNTKMFHQYANYYFEDKNFQSHEFGERGIKCSICGERNTLFYKEKNRHIGEKLEKQKAIQSKHTLIRKGEGLCAVCFTKRYYYWGKDKSFLSTGGIAILNALNKMKGYQEGLIQLKGSGSDFYLSIDEPKKGLQKFDPAILLEKSLKEEILEEYRWGSERRDTEGRESVKKEEDLSEGTRNSIESFRKKMESQRKLSPYYSVIAFDGDSMGEWLAGEHLEPAENQENTSKQLKEFHKELTEKLSQFAQKARKLVEGTPEKEGASNEEKNIMRGSVVYAGGEDFLGFINNEYLLDVLKELKELFNKEVNQPIKKQFETKKDLTFTAGVAIVHNKYLLSRAIKDALEMEKKAKEIDGKNAVGIAYLKRSGEKREVLIPWEDKENNSTSISEALETVMQAIKSGDFSSSFAYRLEGVLRILPEEKNEIQKKITSLEIKRLVERAFNAEKDSLREKEKKVDILYNAILELQEILYRKDRNSVIRRPNESLVNILMVLKTLVKDVHNVN</sequence>
<dbReference type="PROSITE" id="PS50887">
    <property type="entry name" value="GGDEF"/>
    <property type="match status" value="1"/>
</dbReference>
<protein>
    <submittedName>
        <fullName evidence="5">CRISPR-associated protein, Cmr2 family</fullName>
    </submittedName>
</protein>
<dbReference type="GO" id="GO:0051607">
    <property type="term" value="P:defense response to virus"/>
    <property type="evidence" value="ECO:0007669"/>
    <property type="project" value="UniProtKB-KW"/>
</dbReference>
<dbReference type="InterPro" id="IPR024615">
    <property type="entry name" value="CRISPR-assoc_Cmr2_N"/>
</dbReference>
<dbReference type="InterPro" id="IPR038242">
    <property type="entry name" value="Cmr2_N"/>
</dbReference>
<dbReference type="Proteomes" id="UP000199287">
    <property type="component" value="Unassembled WGS sequence"/>
</dbReference>
<dbReference type="InterPro" id="IPR043128">
    <property type="entry name" value="Rev_trsase/Diguanyl_cyclase"/>
</dbReference>
<keyword evidence="6" id="KW-1185">Reference proteome</keyword>
<dbReference type="EMBL" id="FOQA01000005">
    <property type="protein sequence ID" value="SFI00570.1"/>
    <property type="molecule type" value="Genomic_DNA"/>
</dbReference>
<dbReference type="InterPro" id="IPR000160">
    <property type="entry name" value="GGDEF_dom"/>
</dbReference>
<feature type="compositionally biased region" description="Basic and acidic residues" evidence="3">
    <location>
        <begin position="319"/>
        <end position="331"/>
    </location>
</feature>
<dbReference type="NCBIfam" id="TIGR02577">
    <property type="entry name" value="cas_TM1794_Cmr2"/>
    <property type="match status" value="1"/>
</dbReference>
<feature type="domain" description="GGDEF" evidence="4">
    <location>
        <begin position="356"/>
        <end position="522"/>
    </location>
</feature>
<evidence type="ECO:0000256" key="3">
    <source>
        <dbReference type="SAM" id="MobiDB-lite"/>
    </source>
</evidence>
<proteinExistence type="predicted"/>
<gene>
    <name evidence="5" type="ORF">SAMN05192551_10588</name>
</gene>
<evidence type="ECO:0000313" key="5">
    <source>
        <dbReference type="EMBL" id="SFI00570.1"/>
    </source>
</evidence>
<evidence type="ECO:0000256" key="1">
    <source>
        <dbReference type="ARBA" id="ARBA00022741"/>
    </source>
</evidence>
<dbReference type="GO" id="GO:0000166">
    <property type="term" value="F:nucleotide binding"/>
    <property type="evidence" value="ECO:0007669"/>
    <property type="project" value="UniProtKB-KW"/>
</dbReference>